<proteinExistence type="predicted"/>
<reference evidence="2 3" key="1">
    <citation type="submission" date="2021-11" db="EMBL/GenBank/DDBJ databases">
        <title>Draft genome sequence of Paenibacillus profundus YoMME, a new Gram-positive bacteria with exoelectrogenic properties.</title>
        <authorList>
            <person name="Hubenova Y."/>
            <person name="Hubenova E."/>
            <person name="Manasiev Y."/>
            <person name="Peykov S."/>
            <person name="Mitov M."/>
        </authorList>
    </citation>
    <scope>NUCLEOTIDE SEQUENCE [LARGE SCALE GENOMIC DNA]</scope>
    <source>
        <strain evidence="2 3">YoMME</strain>
    </source>
</reference>
<gene>
    <name evidence="2" type="ORF">LQV63_29230</name>
</gene>
<dbReference type="EMBL" id="JAJNBZ010000047">
    <property type="protein sequence ID" value="MCE5173339.1"/>
    <property type="molecule type" value="Genomic_DNA"/>
</dbReference>
<evidence type="ECO:0000256" key="1">
    <source>
        <dbReference type="SAM" id="Phobius"/>
    </source>
</evidence>
<comment type="caution">
    <text evidence="2">The sequence shown here is derived from an EMBL/GenBank/DDBJ whole genome shotgun (WGS) entry which is preliminary data.</text>
</comment>
<feature type="transmembrane region" description="Helical" evidence="1">
    <location>
        <begin position="12"/>
        <end position="32"/>
    </location>
</feature>
<sequence length="106" mass="11687">MIFLLLMAGATVNAIQCVFVGGAVFVGFVFFLVGLPQSKSLKKWFTLDTIKFTLTVFFTLLTLIMYMVITYGNVRTGGTLAFSRPNSTDAYMTQAKNLVLWGAGIR</sequence>
<keyword evidence="1" id="KW-1133">Transmembrane helix</keyword>
<evidence type="ECO:0000313" key="3">
    <source>
        <dbReference type="Proteomes" id="UP001199916"/>
    </source>
</evidence>
<dbReference type="RefSeq" id="WP_206097298.1">
    <property type="nucleotide sequence ID" value="NZ_JAJNBZ010000047.1"/>
</dbReference>
<organism evidence="2 3">
    <name type="scientific">Paenibacillus profundus</name>
    <dbReference type="NCBI Taxonomy" id="1173085"/>
    <lineage>
        <taxon>Bacteria</taxon>
        <taxon>Bacillati</taxon>
        <taxon>Bacillota</taxon>
        <taxon>Bacilli</taxon>
        <taxon>Bacillales</taxon>
        <taxon>Paenibacillaceae</taxon>
        <taxon>Paenibacillus</taxon>
    </lineage>
</organism>
<dbReference type="Proteomes" id="UP001199916">
    <property type="component" value="Unassembled WGS sequence"/>
</dbReference>
<dbReference type="GeneID" id="77005275"/>
<evidence type="ECO:0000313" key="2">
    <source>
        <dbReference type="EMBL" id="MCE5173339.1"/>
    </source>
</evidence>
<accession>A0ABS8YQ80</accession>
<keyword evidence="3" id="KW-1185">Reference proteome</keyword>
<name>A0ABS8YQ80_9BACL</name>
<feature type="transmembrane region" description="Helical" evidence="1">
    <location>
        <begin position="52"/>
        <end position="74"/>
    </location>
</feature>
<keyword evidence="1" id="KW-0472">Membrane</keyword>
<keyword evidence="1" id="KW-0812">Transmembrane</keyword>
<protein>
    <submittedName>
        <fullName evidence="2">Uncharacterized protein</fullName>
    </submittedName>
</protein>